<gene>
    <name evidence="3" type="ORF">Firmicute1046_2130</name>
</gene>
<dbReference type="InterPro" id="IPR011010">
    <property type="entry name" value="DNA_brk_join_enz"/>
</dbReference>
<dbReference type="GO" id="GO:0006310">
    <property type="term" value="P:DNA recombination"/>
    <property type="evidence" value="ECO:0007669"/>
    <property type="project" value="UniProtKB-KW"/>
</dbReference>
<protein>
    <recommendedName>
        <fullName evidence="2">Tyr recombinase domain-containing protein</fullName>
    </recommendedName>
</protein>
<feature type="domain" description="Tyr recombinase" evidence="2">
    <location>
        <begin position="1"/>
        <end position="54"/>
    </location>
</feature>
<dbReference type="Gene3D" id="1.10.443.10">
    <property type="entry name" value="Intergrase catalytic core"/>
    <property type="match status" value="1"/>
</dbReference>
<reference evidence="3" key="1">
    <citation type="journal article" date="2020" name="J. ISSAAS">
        <title>Lactobacilli and other gastrointestinal microbiota of Peromyscus leucopus, reservoir host for agents of Lyme disease and other zoonoses in North America.</title>
        <authorList>
            <person name="Milovic A."/>
            <person name="Bassam K."/>
            <person name="Shao H."/>
            <person name="Chatzistamou I."/>
            <person name="Tufts D.M."/>
            <person name="Diuk-Wasser M."/>
            <person name="Barbour A.G."/>
        </authorList>
    </citation>
    <scope>NUCLEOTIDE SEQUENCE</scope>
    <source>
        <strain evidence="3">LL40</strain>
    </source>
</reference>
<dbReference type="PROSITE" id="PS51898">
    <property type="entry name" value="TYR_RECOMBINASE"/>
    <property type="match status" value="1"/>
</dbReference>
<evidence type="ECO:0000313" key="3">
    <source>
        <dbReference type="EMBL" id="QGT51137.1"/>
    </source>
</evidence>
<dbReference type="EMBL" id="MN577573">
    <property type="protein sequence ID" value="QGT51137.1"/>
    <property type="molecule type" value="Genomic_DNA"/>
</dbReference>
<sequence length="65" mass="7279">MKKTHDFRHSVASILLAQDVPLINVSDFFGHSDIQTTANIYAHLDKKSKQESADIITNVLNKNKA</sequence>
<name>A0A650EMQ8_9FIRM</name>
<proteinExistence type="predicted"/>
<keyword evidence="1" id="KW-0233">DNA recombination</keyword>
<dbReference type="InterPro" id="IPR013762">
    <property type="entry name" value="Integrase-like_cat_sf"/>
</dbReference>
<dbReference type="GO" id="GO:0015074">
    <property type="term" value="P:DNA integration"/>
    <property type="evidence" value="ECO:0007669"/>
    <property type="project" value="InterPro"/>
</dbReference>
<accession>A0A650EMQ8</accession>
<evidence type="ECO:0000256" key="1">
    <source>
        <dbReference type="ARBA" id="ARBA00023172"/>
    </source>
</evidence>
<dbReference type="InterPro" id="IPR002104">
    <property type="entry name" value="Integrase_catalytic"/>
</dbReference>
<organism evidence="3">
    <name type="scientific">uncultured Bacillota bacterium</name>
    <dbReference type="NCBI Taxonomy" id="344338"/>
    <lineage>
        <taxon>Bacteria</taxon>
        <taxon>Bacillati</taxon>
        <taxon>Bacillota</taxon>
        <taxon>environmental samples</taxon>
    </lineage>
</organism>
<dbReference type="Pfam" id="PF00589">
    <property type="entry name" value="Phage_integrase"/>
    <property type="match status" value="1"/>
</dbReference>
<evidence type="ECO:0000259" key="2">
    <source>
        <dbReference type="PROSITE" id="PS51898"/>
    </source>
</evidence>
<dbReference type="SUPFAM" id="SSF56349">
    <property type="entry name" value="DNA breaking-rejoining enzymes"/>
    <property type="match status" value="1"/>
</dbReference>
<dbReference type="AlphaFoldDB" id="A0A650EMQ8"/>
<dbReference type="GO" id="GO:0003677">
    <property type="term" value="F:DNA binding"/>
    <property type="evidence" value="ECO:0007669"/>
    <property type="project" value="InterPro"/>
</dbReference>